<dbReference type="InterPro" id="IPR016181">
    <property type="entry name" value="Acyl_CoA_acyltransferase"/>
</dbReference>
<gene>
    <name evidence="2" type="ORF">JD79_00940</name>
</gene>
<evidence type="ECO:0000256" key="1">
    <source>
        <dbReference type="SAM" id="MobiDB-lite"/>
    </source>
</evidence>
<dbReference type="Gene3D" id="3.40.630.30">
    <property type="match status" value="1"/>
</dbReference>
<name>A0A317QFE9_9ACTN</name>
<evidence type="ECO:0008006" key="4">
    <source>
        <dbReference type="Google" id="ProtNLM"/>
    </source>
</evidence>
<protein>
    <recommendedName>
        <fullName evidence="4">GNAT family N-acetyltransferase</fullName>
    </recommendedName>
</protein>
<keyword evidence="3" id="KW-1185">Reference proteome</keyword>
<dbReference type="OrthoDB" id="9135350at2"/>
<dbReference type="SUPFAM" id="SSF55729">
    <property type="entry name" value="Acyl-CoA N-acyltransferases (Nat)"/>
    <property type="match status" value="1"/>
</dbReference>
<evidence type="ECO:0000313" key="2">
    <source>
        <dbReference type="EMBL" id="PWW21799.1"/>
    </source>
</evidence>
<comment type="caution">
    <text evidence="2">The sequence shown here is derived from an EMBL/GenBank/DDBJ whole genome shotgun (WGS) entry which is preliminary data.</text>
</comment>
<reference evidence="3" key="1">
    <citation type="submission" date="2018-05" db="EMBL/GenBank/DDBJ databases">
        <authorList>
            <person name="Klenk H.-P."/>
            <person name="Huntemann M."/>
            <person name="Clum A."/>
            <person name="Pillay M."/>
            <person name="Palaniappan K."/>
            <person name="Varghese N."/>
            <person name="Mikhailova N."/>
            <person name="Stamatis D."/>
            <person name="Reddy T."/>
            <person name="Daum C."/>
            <person name="Shapiro N."/>
            <person name="Ivanova N."/>
            <person name="Kyrpides N."/>
            <person name="Woyke T."/>
        </authorList>
    </citation>
    <scope>NUCLEOTIDE SEQUENCE [LARGE SCALE GENOMIC DNA]</scope>
    <source>
        <strain evidence="3">DSM 45417</strain>
    </source>
</reference>
<accession>A0A317QFE9</accession>
<organism evidence="2 3">
    <name type="scientific">Geodermatophilus normandii</name>
    <dbReference type="NCBI Taxonomy" id="1137989"/>
    <lineage>
        <taxon>Bacteria</taxon>
        <taxon>Bacillati</taxon>
        <taxon>Actinomycetota</taxon>
        <taxon>Actinomycetes</taxon>
        <taxon>Geodermatophilales</taxon>
        <taxon>Geodermatophilaceae</taxon>
        <taxon>Geodermatophilus</taxon>
    </lineage>
</organism>
<dbReference type="Proteomes" id="UP000246661">
    <property type="component" value="Unassembled WGS sequence"/>
</dbReference>
<dbReference type="EMBL" id="QGTX01000001">
    <property type="protein sequence ID" value="PWW21799.1"/>
    <property type="molecule type" value="Genomic_DNA"/>
</dbReference>
<dbReference type="RefSeq" id="WP_110004567.1">
    <property type="nucleotide sequence ID" value="NZ_QGTX01000001.1"/>
</dbReference>
<feature type="region of interest" description="Disordered" evidence="1">
    <location>
        <begin position="1"/>
        <end position="21"/>
    </location>
</feature>
<evidence type="ECO:0000313" key="3">
    <source>
        <dbReference type="Proteomes" id="UP000246661"/>
    </source>
</evidence>
<proteinExistence type="predicted"/>
<dbReference type="AlphaFoldDB" id="A0A317QFE9"/>
<sequence length="254" mass="27869">MTDTAANPRTPPVPPRGTPGLLERVGARLPVSFSERRRYHWFWVPATAERRSKPLPEGFELVLAGEQDLPLLRQTGADFPRARAFLAAGHHLWLVRRGDDVAFSAWVFRGSAPTDMTSTGWMPLPDGVVNQEDSVTHPDHRGRGLLASASDGIRDHYVRTGLADTLITVIRDGNDASIRGAGKAGYAPFAVVDTVKTGLIRRTNWRDRAADLPGVVRIRLVFERPPVNGALPPEAEELGTWLEAAVRSPVRGPR</sequence>